<dbReference type="InterPro" id="IPR011356">
    <property type="entry name" value="Leucine_aapep/pepB"/>
</dbReference>
<dbReference type="PANTHER" id="PTHR11963">
    <property type="entry name" value="LEUCINE AMINOPEPTIDASE-RELATED"/>
    <property type="match status" value="1"/>
</dbReference>
<gene>
    <name evidence="10" type="ORF">ACFFQA_31365</name>
</gene>
<dbReference type="PROSITE" id="PS00631">
    <property type="entry name" value="CYTOSOL_AP"/>
    <property type="match status" value="1"/>
</dbReference>
<dbReference type="PRINTS" id="PR00481">
    <property type="entry name" value="LAMNOPPTDASE"/>
</dbReference>
<dbReference type="Pfam" id="PF00883">
    <property type="entry name" value="Peptidase_M17"/>
    <property type="match status" value="1"/>
</dbReference>
<evidence type="ECO:0000256" key="6">
    <source>
        <dbReference type="ARBA" id="ARBA00049972"/>
    </source>
</evidence>
<keyword evidence="2" id="KW-0031">Aminopeptidase</keyword>
<keyword evidence="11" id="KW-1185">Reference proteome</keyword>
<organism evidence="10 11">
    <name type="scientific">Allokutzneria oryzae</name>
    <dbReference type="NCBI Taxonomy" id="1378989"/>
    <lineage>
        <taxon>Bacteria</taxon>
        <taxon>Bacillati</taxon>
        <taxon>Actinomycetota</taxon>
        <taxon>Actinomycetes</taxon>
        <taxon>Pseudonocardiales</taxon>
        <taxon>Pseudonocardiaceae</taxon>
        <taxon>Allokutzneria</taxon>
    </lineage>
</organism>
<dbReference type="SUPFAM" id="SSF52949">
    <property type="entry name" value="Macro domain-like"/>
    <property type="match status" value="1"/>
</dbReference>
<evidence type="ECO:0000256" key="8">
    <source>
        <dbReference type="ARBA" id="ARBA00050061"/>
    </source>
</evidence>
<dbReference type="RefSeq" id="WP_377860191.1">
    <property type="nucleotide sequence ID" value="NZ_JBHLZU010000027.1"/>
</dbReference>
<comment type="similarity">
    <text evidence="1">Belongs to the peptidase M17 family.</text>
</comment>
<dbReference type="InterPro" id="IPR008283">
    <property type="entry name" value="Peptidase_M17_N"/>
</dbReference>
<keyword evidence="3" id="KW-0645">Protease</keyword>
<name>A0ABV6A956_9PSEU</name>
<dbReference type="SUPFAM" id="SSF53187">
    <property type="entry name" value="Zn-dependent exopeptidases"/>
    <property type="match status" value="1"/>
</dbReference>
<dbReference type="Gene3D" id="3.40.630.10">
    <property type="entry name" value="Zn peptidases"/>
    <property type="match status" value="1"/>
</dbReference>
<evidence type="ECO:0000313" key="11">
    <source>
        <dbReference type="Proteomes" id="UP001589693"/>
    </source>
</evidence>
<reference evidence="10 11" key="1">
    <citation type="submission" date="2024-09" db="EMBL/GenBank/DDBJ databases">
        <authorList>
            <person name="Sun Q."/>
            <person name="Mori K."/>
        </authorList>
    </citation>
    <scope>NUCLEOTIDE SEQUENCE [LARGE SCALE GENOMIC DNA]</scope>
    <source>
        <strain evidence="10 11">TBRC 7907</strain>
    </source>
</reference>
<evidence type="ECO:0000256" key="7">
    <source>
        <dbReference type="ARBA" id="ARBA00050021"/>
    </source>
</evidence>
<dbReference type="EMBL" id="JBHLZU010000027">
    <property type="protein sequence ID" value="MFB9908459.1"/>
    <property type="molecule type" value="Genomic_DNA"/>
</dbReference>
<evidence type="ECO:0000259" key="9">
    <source>
        <dbReference type="PROSITE" id="PS00631"/>
    </source>
</evidence>
<evidence type="ECO:0000256" key="4">
    <source>
        <dbReference type="ARBA" id="ARBA00022801"/>
    </source>
</evidence>
<comment type="caution">
    <text evidence="10">The sequence shown here is derived from an EMBL/GenBank/DDBJ whole genome shotgun (WGS) entry which is preliminary data.</text>
</comment>
<feature type="domain" description="Cytosol aminopeptidase" evidence="9">
    <location>
        <begin position="341"/>
        <end position="348"/>
    </location>
</feature>
<evidence type="ECO:0000256" key="3">
    <source>
        <dbReference type="ARBA" id="ARBA00022670"/>
    </source>
</evidence>
<evidence type="ECO:0000256" key="1">
    <source>
        <dbReference type="ARBA" id="ARBA00009528"/>
    </source>
</evidence>
<dbReference type="InterPro" id="IPR000819">
    <property type="entry name" value="Peptidase_M17_C"/>
</dbReference>
<sequence>MPNTLTRCAELTTTTTPLTELDVDVVVVTAGLDDDGALVLAEDARAIDAATGGALRATLQRTDYRAAWASQRFVNLPGTTFGAVLVVGVGREAREPGELRITLRERRHALAAGVAGLTGGRVAVRVGADWDPLLAETVALATYRFDRYAEKPRPARLVLSCARQPDADALAELDSRLRSVCFARDWVNLPGGAKRPAASAELLLAEGAQAGVEVHVYSTEDLVAAGAGGIVGVGQGSAEPARIVRLTAYGDDSPPPLVLVGKGLTYDAGGINLKTAWLEHMKLDMGGAAACVGAVLHAGRRPRRRTVQAWIALAENITSATSYLTGDVLRMHNGTSVEVANTDAEGRLALADAMSLADAGGAAAVLTVATLTGSAIASLGPRTAAINSADDDLTRAVLDAAAAAGESMWRMPHLPYFAESLRSKVADVANLGMAQGQSMVAAEFLRRFAPVGAPYLHLDLAGPAFNMGEPYDGVPSGGTGYGVRSLIELADRL</sequence>
<dbReference type="Gene3D" id="3.40.220.10">
    <property type="entry name" value="Leucine Aminopeptidase, subunit E, domain 1"/>
    <property type="match status" value="1"/>
</dbReference>
<evidence type="ECO:0000256" key="5">
    <source>
        <dbReference type="ARBA" id="ARBA00033172"/>
    </source>
</evidence>
<dbReference type="Proteomes" id="UP001589693">
    <property type="component" value="Unassembled WGS sequence"/>
</dbReference>
<dbReference type="CDD" id="cd00433">
    <property type="entry name" value="Peptidase_M17"/>
    <property type="match status" value="1"/>
</dbReference>
<accession>A0ABV6A956</accession>
<dbReference type="PANTHER" id="PTHR11963:SF23">
    <property type="entry name" value="CYTOSOL AMINOPEPTIDASE"/>
    <property type="match status" value="1"/>
</dbReference>
<evidence type="ECO:0000313" key="10">
    <source>
        <dbReference type="EMBL" id="MFB9908459.1"/>
    </source>
</evidence>
<proteinExistence type="inferred from homology"/>
<dbReference type="Pfam" id="PF02789">
    <property type="entry name" value="Peptidase_M17_N"/>
    <property type="match status" value="1"/>
</dbReference>
<protein>
    <recommendedName>
        <fullName evidence="7">Probable cytosol aminopeptidase</fullName>
    </recommendedName>
    <alternativeName>
        <fullName evidence="8">Leucine aminopeptidase</fullName>
    </alternativeName>
    <alternativeName>
        <fullName evidence="5">Leucyl aminopeptidase</fullName>
    </alternativeName>
</protein>
<dbReference type="InterPro" id="IPR043472">
    <property type="entry name" value="Macro_dom-like"/>
</dbReference>
<keyword evidence="4" id="KW-0378">Hydrolase</keyword>
<comment type="function">
    <text evidence="6">Presumably involved in the processing and regular turnover of intracellular proteins. Catalyzes the removal of unsubstituted N-terminal amino acids from various peptides.</text>
</comment>
<evidence type="ECO:0000256" key="2">
    <source>
        <dbReference type="ARBA" id="ARBA00022438"/>
    </source>
</evidence>